<dbReference type="AlphaFoldDB" id="A0A8J7Z373"/>
<dbReference type="Proteomes" id="UP000646053">
    <property type="component" value="Unassembled WGS sequence"/>
</dbReference>
<gene>
    <name evidence="2" type="ORF">GS601_06760</name>
</gene>
<feature type="signal peptide" evidence="1">
    <location>
        <begin position="1"/>
        <end position="27"/>
    </location>
</feature>
<evidence type="ECO:0000256" key="1">
    <source>
        <dbReference type="SAM" id="SignalP"/>
    </source>
</evidence>
<evidence type="ECO:0000313" key="2">
    <source>
        <dbReference type="EMBL" id="NDJ16991.1"/>
    </source>
</evidence>
<keyword evidence="3" id="KW-1185">Reference proteome</keyword>
<dbReference type="EMBL" id="WVIE01000006">
    <property type="protein sequence ID" value="NDJ16991.1"/>
    <property type="molecule type" value="Genomic_DNA"/>
</dbReference>
<proteinExistence type="predicted"/>
<comment type="caution">
    <text evidence="2">The sequence shown here is derived from an EMBL/GenBank/DDBJ whole genome shotgun (WGS) entry which is preliminary data.</text>
</comment>
<reference evidence="2" key="1">
    <citation type="submission" date="2019-12" db="EMBL/GenBank/DDBJ databases">
        <title>High-Quality draft genome sequences of three cyanobacteria isolated from the limestone walls of the Old Cathedral of Coimbra.</title>
        <authorList>
            <person name="Tiago I."/>
            <person name="Soares F."/>
            <person name="Portugal A."/>
        </authorList>
    </citation>
    <scope>NUCLEOTIDE SEQUENCE</scope>
    <source>
        <strain evidence="2">A</strain>
    </source>
</reference>
<accession>A0A8J7Z373</accession>
<organism evidence="2 3">
    <name type="scientific">Myxacorys almedinensis A</name>
    <dbReference type="NCBI Taxonomy" id="2690445"/>
    <lineage>
        <taxon>Bacteria</taxon>
        <taxon>Bacillati</taxon>
        <taxon>Cyanobacteriota</taxon>
        <taxon>Cyanophyceae</taxon>
        <taxon>Leptolyngbyales</taxon>
        <taxon>Leptolyngbyaceae</taxon>
        <taxon>Myxacorys</taxon>
        <taxon>Myxacorys almedinensis</taxon>
    </lineage>
</organism>
<dbReference type="RefSeq" id="WP_162422513.1">
    <property type="nucleotide sequence ID" value="NZ_WVIE01000006.1"/>
</dbReference>
<keyword evidence="1" id="KW-0732">Signal</keyword>
<evidence type="ECO:0008006" key="4">
    <source>
        <dbReference type="Google" id="ProtNLM"/>
    </source>
</evidence>
<protein>
    <recommendedName>
        <fullName evidence="4">Curlin</fullName>
    </recommendedName>
</protein>
<name>A0A8J7Z373_9CYAN</name>
<feature type="chain" id="PRO_5035293848" description="Curlin" evidence="1">
    <location>
        <begin position="28"/>
        <end position="168"/>
    </location>
</feature>
<sequence length="168" mass="16642">MSAKLVKSCALAVFTSICGFAAAPAFAQDAASVIQSSDQNIVQNGSGNVAVQGNVQTGIVNQVGNGVAYPGIQCFVAPCPVSGINGATVVQGNHQNIHQVGVGNTAIQGNSSAASVFQGAGGYPFPYYGVPGINGAQVVQGNVQDAAQSGVGNTAIQGNSAEAIVLQH</sequence>
<evidence type="ECO:0000313" key="3">
    <source>
        <dbReference type="Proteomes" id="UP000646053"/>
    </source>
</evidence>